<evidence type="ECO:0000256" key="1">
    <source>
        <dbReference type="ARBA" id="ARBA00022723"/>
    </source>
</evidence>
<dbReference type="GO" id="GO:0046491">
    <property type="term" value="P:L-methylmalonyl-CoA metabolic process"/>
    <property type="evidence" value="ECO:0007669"/>
    <property type="project" value="TreeGrafter"/>
</dbReference>
<evidence type="ECO:0000313" key="5">
    <source>
        <dbReference type="Proteomes" id="UP000263900"/>
    </source>
</evidence>
<feature type="region of interest" description="Disordered" evidence="2">
    <location>
        <begin position="60"/>
        <end position="80"/>
    </location>
</feature>
<dbReference type="InterPro" id="IPR037523">
    <property type="entry name" value="VOC_core"/>
</dbReference>
<dbReference type="CDD" id="cd06587">
    <property type="entry name" value="VOC"/>
    <property type="match status" value="1"/>
</dbReference>
<gene>
    <name evidence="4" type="ORF">D3H65_09290</name>
</gene>
<dbReference type="PANTHER" id="PTHR43048">
    <property type="entry name" value="METHYLMALONYL-COA EPIMERASE"/>
    <property type="match status" value="1"/>
</dbReference>
<dbReference type="Pfam" id="PF00903">
    <property type="entry name" value="Glyoxalase"/>
    <property type="match status" value="1"/>
</dbReference>
<dbReference type="PANTHER" id="PTHR43048:SF4">
    <property type="entry name" value="RING-CLEAVING DIOXYGENASE-RELATED"/>
    <property type="match status" value="1"/>
</dbReference>
<reference evidence="4 5" key="1">
    <citation type="submission" date="2018-09" db="EMBL/GenBank/DDBJ databases">
        <title>Genome sequencing of strain 6GH32-13.</title>
        <authorList>
            <person name="Weon H.-Y."/>
            <person name="Heo J."/>
            <person name="Kwon S.-W."/>
        </authorList>
    </citation>
    <scope>NUCLEOTIDE SEQUENCE [LARGE SCALE GENOMIC DNA]</scope>
    <source>
        <strain evidence="4 5">5GH32-13</strain>
    </source>
</reference>
<dbReference type="InterPro" id="IPR004360">
    <property type="entry name" value="Glyas_Fos-R_dOase_dom"/>
</dbReference>
<dbReference type="GO" id="GO:0046872">
    <property type="term" value="F:metal ion binding"/>
    <property type="evidence" value="ECO:0007669"/>
    <property type="project" value="UniProtKB-KW"/>
</dbReference>
<dbReference type="RefSeq" id="WP_119050042.1">
    <property type="nucleotide sequence ID" value="NZ_CP032157.1"/>
</dbReference>
<keyword evidence="1" id="KW-0479">Metal-binding</keyword>
<dbReference type="Proteomes" id="UP000263900">
    <property type="component" value="Chromosome"/>
</dbReference>
<dbReference type="SUPFAM" id="SSF54593">
    <property type="entry name" value="Glyoxalase/Bleomycin resistance protein/Dihydroxybiphenyl dioxygenase"/>
    <property type="match status" value="1"/>
</dbReference>
<dbReference type="GO" id="GO:0004493">
    <property type="term" value="F:methylmalonyl-CoA epimerase activity"/>
    <property type="evidence" value="ECO:0007669"/>
    <property type="project" value="TreeGrafter"/>
</dbReference>
<keyword evidence="5" id="KW-1185">Reference proteome</keyword>
<dbReference type="Gene3D" id="3.10.180.10">
    <property type="entry name" value="2,3-Dihydroxybiphenyl 1,2-Dioxygenase, domain 1"/>
    <property type="match status" value="1"/>
</dbReference>
<dbReference type="AlphaFoldDB" id="A0A3B7MRB9"/>
<dbReference type="EMBL" id="CP032157">
    <property type="protein sequence ID" value="AXY74155.1"/>
    <property type="molecule type" value="Genomic_DNA"/>
</dbReference>
<organism evidence="4 5">
    <name type="scientific">Paraflavitalea soli</name>
    <dbReference type="NCBI Taxonomy" id="2315862"/>
    <lineage>
        <taxon>Bacteria</taxon>
        <taxon>Pseudomonadati</taxon>
        <taxon>Bacteroidota</taxon>
        <taxon>Chitinophagia</taxon>
        <taxon>Chitinophagales</taxon>
        <taxon>Chitinophagaceae</taxon>
        <taxon>Paraflavitalea</taxon>
    </lineage>
</organism>
<dbReference type="InterPro" id="IPR029068">
    <property type="entry name" value="Glyas_Bleomycin-R_OHBP_Dase"/>
</dbReference>
<name>A0A3B7MRB9_9BACT</name>
<protein>
    <submittedName>
        <fullName evidence="4">VOC family protein</fullName>
    </submittedName>
</protein>
<accession>A0A3B7MRB9</accession>
<dbReference type="OrthoDB" id="9796521at2"/>
<sequence length="134" mass="14374">MEKHSPIEKAVVAIRYIVHDVDASVAFYTGMLGFEVKMHVKPGFASLQLGDLQLFINQPGAGGAGQPMPDGTMPAPGGWNRSQIQVEDIESTIEKLKKAGAKFRNNLLTGVGGKQVLLEDPSGNLIELFQPGSQ</sequence>
<evidence type="ECO:0000256" key="2">
    <source>
        <dbReference type="SAM" id="MobiDB-lite"/>
    </source>
</evidence>
<dbReference type="InterPro" id="IPR051785">
    <property type="entry name" value="MMCE/EMCE_epimerase"/>
</dbReference>
<evidence type="ECO:0000259" key="3">
    <source>
        <dbReference type="PROSITE" id="PS51819"/>
    </source>
</evidence>
<evidence type="ECO:0000313" key="4">
    <source>
        <dbReference type="EMBL" id="AXY74155.1"/>
    </source>
</evidence>
<dbReference type="KEGG" id="pseg:D3H65_09290"/>
<feature type="domain" description="VOC" evidence="3">
    <location>
        <begin position="10"/>
        <end position="131"/>
    </location>
</feature>
<proteinExistence type="predicted"/>
<dbReference type="PROSITE" id="PS51819">
    <property type="entry name" value="VOC"/>
    <property type="match status" value="1"/>
</dbReference>